<reference evidence="2 3" key="1">
    <citation type="submission" date="2013-08" db="EMBL/GenBank/DDBJ databases">
        <authorList>
            <person name="Weinstock G."/>
            <person name="Sodergren E."/>
            <person name="Wylie T."/>
            <person name="Fulton L."/>
            <person name="Fulton R."/>
            <person name="Fronick C."/>
            <person name="O'Laughlin M."/>
            <person name="Godfrey J."/>
            <person name="Miner T."/>
            <person name="Herter B."/>
            <person name="Appelbaum E."/>
            <person name="Cordes M."/>
            <person name="Lek S."/>
            <person name="Wollam A."/>
            <person name="Pepin K.H."/>
            <person name="Palsikar V.B."/>
            <person name="Mitreva M."/>
            <person name="Wilson R.K."/>
        </authorList>
    </citation>
    <scope>NUCLEOTIDE SEQUENCE [LARGE SCALE GENOMIC DNA]</scope>
    <source>
        <strain evidence="2 3">F0542</strain>
    </source>
</reference>
<evidence type="ECO:0000256" key="1">
    <source>
        <dbReference type="SAM" id="MobiDB-lite"/>
    </source>
</evidence>
<proteinExistence type="predicted"/>
<name>U1QLI2_9ACTO</name>
<organism evidence="2 3">
    <name type="scientific">Actinomyces johnsonii F0542</name>
    <dbReference type="NCBI Taxonomy" id="1321818"/>
    <lineage>
        <taxon>Bacteria</taxon>
        <taxon>Bacillati</taxon>
        <taxon>Actinomycetota</taxon>
        <taxon>Actinomycetes</taxon>
        <taxon>Actinomycetales</taxon>
        <taxon>Actinomycetaceae</taxon>
        <taxon>Actinomyces</taxon>
    </lineage>
</organism>
<accession>U1QLI2</accession>
<dbReference type="EMBL" id="AWSE01000145">
    <property type="protein sequence ID" value="ERH22654.1"/>
    <property type="molecule type" value="Genomic_DNA"/>
</dbReference>
<comment type="caution">
    <text evidence="2">The sequence shown here is derived from an EMBL/GenBank/DDBJ whole genome shotgun (WGS) entry which is preliminary data.</text>
</comment>
<evidence type="ECO:0000313" key="3">
    <source>
        <dbReference type="Proteomes" id="UP000016536"/>
    </source>
</evidence>
<sequence>MRSSLRCFFLAMRLRRFLMTDPMRSPRSSLRSARRPSLRAEAGRRGLCHGAIGRRVRLSGRPRR</sequence>
<dbReference type="HOGENOM" id="CLU_2857571_0_0_11"/>
<protein>
    <submittedName>
        <fullName evidence="2">Uncharacterized protein</fullName>
    </submittedName>
</protein>
<dbReference type="Proteomes" id="UP000016536">
    <property type="component" value="Unassembled WGS sequence"/>
</dbReference>
<keyword evidence="3" id="KW-1185">Reference proteome</keyword>
<gene>
    <name evidence="2" type="ORF">HMPREF1979_02341</name>
</gene>
<evidence type="ECO:0000313" key="2">
    <source>
        <dbReference type="EMBL" id="ERH22654.1"/>
    </source>
</evidence>
<dbReference type="AlphaFoldDB" id="U1QLI2"/>
<feature type="region of interest" description="Disordered" evidence="1">
    <location>
        <begin position="23"/>
        <end position="44"/>
    </location>
</feature>